<sequence>CENVTMSSYQIGAKTELPIIYLRDQKPNLWNKFTETCSNSMKRSTFMGLLKNSTNLKYHDDLGGLCQILW</sequence>
<evidence type="ECO:0000313" key="1">
    <source>
        <dbReference type="EMBL" id="CAG8644704.1"/>
    </source>
</evidence>
<dbReference type="Proteomes" id="UP000789706">
    <property type="component" value="Unassembled WGS sequence"/>
</dbReference>
<protein>
    <submittedName>
        <fullName evidence="1">8670_t:CDS:1</fullName>
    </submittedName>
</protein>
<dbReference type="EMBL" id="CAJVPK010005474">
    <property type="protein sequence ID" value="CAG8644704.1"/>
    <property type="molecule type" value="Genomic_DNA"/>
</dbReference>
<keyword evidence="2" id="KW-1185">Reference proteome</keyword>
<evidence type="ECO:0000313" key="2">
    <source>
        <dbReference type="Proteomes" id="UP000789706"/>
    </source>
</evidence>
<reference evidence="1" key="1">
    <citation type="submission" date="2021-06" db="EMBL/GenBank/DDBJ databases">
        <authorList>
            <person name="Kallberg Y."/>
            <person name="Tangrot J."/>
            <person name="Rosling A."/>
        </authorList>
    </citation>
    <scope>NUCLEOTIDE SEQUENCE</scope>
    <source>
        <strain evidence="1">AZ414A</strain>
    </source>
</reference>
<gene>
    <name evidence="1" type="ORF">DEBURN_LOCUS11276</name>
</gene>
<dbReference type="AlphaFoldDB" id="A0A9N9DQV4"/>
<feature type="non-terminal residue" evidence="1">
    <location>
        <position position="1"/>
    </location>
</feature>
<dbReference type="OrthoDB" id="2435615at2759"/>
<comment type="caution">
    <text evidence="1">The sequence shown here is derived from an EMBL/GenBank/DDBJ whole genome shotgun (WGS) entry which is preliminary data.</text>
</comment>
<name>A0A9N9DQV4_9GLOM</name>
<organism evidence="1 2">
    <name type="scientific">Diversispora eburnea</name>
    <dbReference type="NCBI Taxonomy" id="1213867"/>
    <lineage>
        <taxon>Eukaryota</taxon>
        <taxon>Fungi</taxon>
        <taxon>Fungi incertae sedis</taxon>
        <taxon>Mucoromycota</taxon>
        <taxon>Glomeromycotina</taxon>
        <taxon>Glomeromycetes</taxon>
        <taxon>Diversisporales</taxon>
        <taxon>Diversisporaceae</taxon>
        <taxon>Diversispora</taxon>
    </lineage>
</organism>
<proteinExistence type="predicted"/>
<accession>A0A9N9DQV4</accession>